<dbReference type="SUPFAM" id="SSF51120">
    <property type="entry name" value="beta-Roll"/>
    <property type="match status" value="1"/>
</dbReference>
<keyword evidence="1 4" id="KW-0929">Antimicrobial</keyword>
<dbReference type="SUPFAM" id="SSF53955">
    <property type="entry name" value="Lysozyme-like"/>
    <property type="match status" value="1"/>
</dbReference>
<dbReference type="RefSeq" id="WP_345304253.1">
    <property type="nucleotide sequence ID" value="NZ_BAABJE010000017.1"/>
</dbReference>
<dbReference type="InterPro" id="IPR023347">
    <property type="entry name" value="Lysozyme_dom_sf"/>
</dbReference>
<feature type="region of interest" description="Disordered" evidence="5">
    <location>
        <begin position="463"/>
        <end position="497"/>
    </location>
</feature>
<feature type="region of interest" description="Disordered" evidence="5">
    <location>
        <begin position="583"/>
        <end position="624"/>
    </location>
</feature>
<dbReference type="Gene3D" id="2.150.10.10">
    <property type="entry name" value="Serralysin-like metalloprotease, C-terminal"/>
    <property type="match status" value="1"/>
</dbReference>
<evidence type="ECO:0000256" key="4">
    <source>
        <dbReference type="RuleBase" id="RU003788"/>
    </source>
</evidence>
<comment type="similarity">
    <text evidence="4">Belongs to the glycosyl hydrolase 24 family.</text>
</comment>
<dbReference type="PRINTS" id="PR00313">
    <property type="entry name" value="CABNDNGRPT"/>
</dbReference>
<evidence type="ECO:0000256" key="3">
    <source>
        <dbReference type="ARBA" id="ARBA00022837"/>
    </source>
</evidence>
<gene>
    <name evidence="6" type="ORF">GCM10023307_30950</name>
</gene>
<dbReference type="EMBL" id="BAABJE010000017">
    <property type="protein sequence ID" value="GAA4802110.1"/>
    <property type="molecule type" value="Genomic_DNA"/>
</dbReference>
<dbReference type="PROSITE" id="PS00330">
    <property type="entry name" value="HEMOLYSIN_CALCIUM"/>
    <property type="match status" value="1"/>
</dbReference>
<name>A0ABP9BYZ0_9GAMM</name>
<dbReference type="InterPro" id="IPR023346">
    <property type="entry name" value="Lysozyme-like_dom_sf"/>
</dbReference>
<evidence type="ECO:0000313" key="6">
    <source>
        <dbReference type="EMBL" id="GAA4802110.1"/>
    </source>
</evidence>
<evidence type="ECO:0000256" key="2">
    <source>
        <dbReference type="ARBA" id="ARBA00022638"/>
    </source>
</evidence>
<organism evidence="6 7">
    <name type="scientific">Lysobacter hankyongensis</name>
    <dbReference type="NCBI Taxonomy" id="1176535"/>
    <lineage>
        <taxon>Bacteria</taxon>
        <taxon>Pseudomonadati</taxon>
        <taxon>Pseudomonadota</taxon>
        <taxon>Gammaproteobacteria</taxon>
        <taxon>Lysobacterales</taxon>
        <taxon>Lysobacteraceae</taxon>
        <taxon>Lysobacter</taxon>
    </lineage>
</organism>
<accession>A0ABP9BYZ0</accession>
<proteinExistence type="inferred from homology"/>
<keyword evidence="4" id="KW-0378">Hydrolase</keyword>
<dbReference type="InterPro" id="IPR011049">
    <property type="entry name" value="Serralysin-like_metalloprot_C"/>
</dbReference>
<dbReference type="InterPro" id="IPR018511">
    <property type="entry name" value="Hemolysin-typ_Ca-bd_CS"/>
</dbReference>
<feature type="region of interest" description="Disordered" evidence="5">
    <location>
        <begin position="305"/>
        <end position="327"/>
    </location>
</feature>
<dbReference type="InterPro" id="IPR002196">
    <property type="entry name" value="Glyco_hydro_24"/>
</dbReference>
<evidence type="ECO:0000256" key="5">
    <source>
        <dbReference type="SAM" id="MobiDB-lite"/>
    </source>
</evidence>
<dbReference type="Pfam" id="PF00353">
    <property type="entry name" value="HemolysinCabind"/>
    <property type="match status" value="1"/>
</dbReference>
<evidence type="ECO:0000313" key="7">
    <source>
        <dbReference type="Proteomes" id="UP001499959"/>
    </source>
</evidence>
<reference evidence="7" key="1">
    <citation type="journal article" date="2019" name="Int. J. Syst. Evol. Microbiol.">
        <title>The Global Catalogue of Microorganisms (GCM) 10K type strain sequencing project: providing services to taxonomists for standard genome sequencing and annotation.</title>
        <authorList>
            <consortium name="The Broad Institute Genomics Platform"/>
            <consortium name="The Broad Institute Genome Sequencing Center for Infectious Disease"/>
            <person name="Wu L."/>
            <person name="Ma J."/>
        </authorList>
    </citation>
    <scope>NUCLEOTIDE SEQUENCE [LARGE SCALE GENOMIC DNA]</scope>
    <source>
        <strain evidence="7">JCM 18204</strain>
    </source>
</reference>
<keyword evidence="7" id="KW-1185">Reference proteome</keyword>
<comment type="catalytic activity">
    <reaction evidence="4">
        <text>Hydrolysis of (1-&gt;4)-beta-linkages between N-acetylmuramic acid and N-acetyl-D-glucosamine residues in a peptidoglycan and between N-acetyl-D-glucosamine residues in chitodextrins.</text>
        <dbReference type="EC" id="3.2.1.17"/>
    </reaction>
</comment>
<keyword evidence="3" id="KW-0106">Calcium</keyword>
<dbReference type="Proteomes" id="UP001499959">
    <property type="component" value="Unassembled WGS sequence"/>
</dbReference>
<evidence type="ECO:0000256" key="1">
    <source>
        <dbReference type="ARBA" id="ARBA00022529"/>
    </source>
</evidence>
<keyword evidence="2 4" id="KW-0081">Bacteriolytic enzyme</keyword>
<sequence>MPIDYHDLADQEYRRRASILIQNFEGYRAAPYDANDNMATIGFGYTFNRANNVELWDRAGVQLSPAERRQLAAIDAAPPEQRTAMGLAFPVQITREEARSLLENASLPRYEGPADNLGLPSSDERAAVVSVTYNRGTGRMATHMQGFNDAIADGDRAEAWYQLRYNSRGTNPDPDVEFGLRARRNMEAQAFGLYDDPRNVTAEEARSVYRMFQLHRDDIQQNERNWGVDFDGTQAARNRNAIAQANGNWPDLVQEYGRVPTIAAALEPARQRLLTDLRAEHPDLADRLRDQDFATTAIYLDPGRDLRAGNGLRADQRNNTTQDVDPDHAATIDSRRTTRGNNPREIDSNDLLIGEGGNDTLRAHRGDDILIGGAGRDRMEGGVGRDTYVVGAGDTVMDSDGRGELRWNGRVLTGGTRTDADPANTWRSADGNDTYALNGSTLTITNRQGESMQVENYARGDLGLRLQDPPARATPGNGDARPEDRAGQAQDPLSIERLSPQDRALYDRMHAAVQARGGYTAEQAQNIAAAGLAEYHRRDSLVREPQEVGIYGDRLFTAYFPNGQGREPNFHANVRLDDVANTPARESLQQIDAQNRERAIAAPTQQQDPQNQRQDQEGPTRGGR</sequence>
<dbReference type="Gene3D" id="1.10.530.40">
    <property type="match status" value="1"/>
</dbReference>
<keyword evidence="4" id="KW-0326">Glycosidase</keyword>
<dbReference type="InterPro" id="IPR001343">
    <property type="entry name" value="Hemolysn_Ca-bd"/>
</dbReference>
<dbReference type="Pfam" id="PF00959">
    <property type="entry name" value="Phage_lysozyme"/>
    <property type="match status" value="1"/>
</dbReference>
<comment type="caution">
    <text evidence="6">The sequence shown here is derived from an EMBL/GenBank/DDBJ whole genome shotgun (WGS) entry which is preliminary data.</text>
</comment>
<dbReference type="EC" id="3.2.1.17" evidence="4"/>
<protein>
    <recommendedName>
        <fullName evidence="4">Lysozyme</fullName>
        <ecNumber evidence="4">3.2.1.17</ecNumber>
    </recommendedName>
</protein>